<keyword evidence="2" id="KW-1185">Reference proteome</keyword>
<evidence type="ECO:0000313" key="2">
    <source>
        <dbReference type="Proteomes" id="UP001054837"/>
    </source>
</evidence>
<evidence type="ECO:0000313" key="1">
    <source>
        <dbReference type="EMBL" id="GIY43773.1"/>
    </source>
</evidence>
<accession>A0AAV4TIG6</accession>
<proteinExistence type="predicted"/>
<dbReference type="EMBL" id="BPLQ01009397">
    <property type="protein sequence ID" value="GIY43773.1"/>
    <property type="molecule type" value="Genomic_DNA"/>
</dbReference>
<name>A0AAV4TIG6_9ARAC</name>
<dbReference type="Proteomes" id="UP001054837">
    <property type="component" value="Unassembled WGS sequence"/>
</dbReference>
<comment type="caution">
    <text evidence="1">The sequence shown here is derived from an EMBL/GenBank/DDBJ whole genome shotgun (WGS) entry which is preliminary data.</text>
</comment>
<sequence length="125" mass="14190">MQRVFHSRRAQWCPHNVSCSHNKSVPYIGTPKFLNDSCSINFIKLPGIVPRLQCQGHRLKMPQLDLNVVDLTDRRHVSLIARQDLTYEEGFQLAVKYPRHSLAGTVAMGLKGRARPGELAEDSRI</sequence>
<protein>
    <submittedName>
        <fullName evidence="1">Uncharacterized protein</fullName>
    </submittedName>
</protein>
<dbReference type="AlphaFoldDB" id="A0AAV4TIG6"/>
<gene>
    <name evidence="1" type="ORF">CDAR_523091</name>
</gene>
<reference evidence="1 2" key="1">
    <citation type="submission" date="2021-06" db="EMBL/GenBank/DDBJ databases">
        <title>Caerostris darwini draft genome.</title>
        <authorList>
            <person name="Kono N."/>
            <person name="Arakawa K."/>
        </authorList>
    </citation>
    <scope>NUCLEOTIDE SEQUENCE [LARGE SCALE GENOMIC DNA]</scope>
</reference>
<organism evidence="1 2">
    <name type="scientific">Caerostris darwini</name>
    <dbReference type="NCBI Taxonomy" id="1538125"/>
    <lineage>
        <taxon>Eukaryota</taxon>
        <taxon>Metazoa</taxon>
        <taxon>Ecdysozoa</taxon>
        <taxon>Arthropoda</taxon>
        <taxon>Chelicerata</taxon>
        <taxon>Arachnida</taxon>
        <taxon>Araneae</taxon>
        <taxon>Araneomorphae</taxon>
        <taxon>Entelegynae</taxon>
        <taxon>Araneoidea</taxon>
        <taxon>Araneidae</taxon>
        <taxon>Caerostris</taxon>
    </lineage>
</organism>